<evidence type="ECO:0000313" key="3">
    <source>
        <dbReference type="Proteomes" id="UP000481037"/>
    </source>
</evidence>
<dbReference type="InterPro" id="IPR008972">
    <property type="entry name" value="Cupredoxin"/>
</dbReference>
<dbReference type="GO" id="GO:0042597">
    <property type="term" value="C:periplasmic space"/>
    <property type="evidence" value="ECO:0007669"/>
    <property type="project" value="UniProtKB-SubCell"/>
</dbReference>
<dbReference type="EMBL" id="WKJM01000019">
    <property type="protein sequence ID" value="MRX10222.1"/>
    <property type="molecule type" value="Genomic_DNA"/>
</dbReference>
<evidence type="ECO:0000256" key="1">
    <source>
        <dbReference type="ARBA" id="ARBA00004418"/>
    </source>
</evidence>
<accession>A0A6L5QLT2</accession>
<evidence type="ECO:0008006" key="4">
    <source>
        <dbReference type="Google" id="ProtNLM"/>
    </source>
</evidence>
<comment type="subcellular location">
    <subcellularLocation>
        <location evidence="1">Periplasm</location>
    </subcellularLocation>
</comment>
<reference evidence="2 3" key="1">
    <citation type="submission" date="2019-11" db="EMBL/GenBank/DDBJ databases">
        <title>Novel species isolated from a subtropical stream in China.</title>
        <authorList>
            <person name="Lu H."/>
        </authorList>
    </citation>
    <scope>NUCLEOTIDE SEQUENCE [LARGE SCALE GENOMIC DNA]</scope>
    <source>
        <strain evidence="2 3">FT25W</strain>
    </source>
</reference>
<protein>
    <recommendedName>
        <fullName evidence="4">DP-EP family protein</fullName>
    </recommendedName>
</protein>
<keyword evidence="3" id="KW-1185">Reference proteome</keyword>
<evidence type="ECO:0000313" key="2">
    <source>
        <dbReference type="EMBL" id="MRX10222.1"/>
    </source>
</evidence>
<dbReference type="RefSeq" id="WP_154367789.1">
    <property type="nucleotide sequence ID" value="NZ_WKJM01000019.1"/>
</dbReference>
<proteinExistence type="predicted"/>
<name>A0A6L5QLT2_9BURK</name>
<dbReference type="AlphaFoldDB" id="A0A6L5QLT2"/>
<organism evidence="2 3">
    <name type="scientific">Duganella alba</name>
    <dbReference type="NCBI Taxonomy" id="2666081"/>
    <lineage>
        <taxon>Bacteria</taxon>
        <taxon>Pseudomonadati</taxon>
        <taxon>Pseudomonadota</taxon>
        <taxon>Betaproteobacteria</taxon>
        <taxon>Burkholderiales</taxon>
        <taxon>Oxalobacteraceae</taxon>
        <taxon>Telluria group</taxon>
        <taxon>Duganella</taxon>
    </lineage>
</organism>
<comment type="caution">
    <text evidence="2">The sequence shown here is derived from an EMBL/GenBank/DDBJ whole genome shotgun (WGS) entry which is preliminary data.</text>
</comment>
<dbReference type="Gene3D" id="2.60.40.420">
    <property type="entry name" value="Cupredoxins - blue copper proteins"/>
    <property type="match status" value="1"/>
</dbReference>
<gene>
    <name evidence="2" type="ORF">GJ697_20520</name>
</gene>
<dbReference type="Proteomes" id="UP000481037">
    <property type="component" value="Unassembled WGS sequence"/>
</dbReference>
<sequence>MTQSISIPVTFQNILVSVKPDASSPNGYSVETIPKIPTITNQNTVINYQIAEDGGYPITFTGMTVVPADNGQLSAASVSVDGQLMTFNDLNTTQMTLNVTLEFADKAGVKFAHDPQIRNDPQG</sequence>